<evidence type="ECO:0000313" key="7">
    <source>
        <dbReference type="Proteomes" id="UP001268683"/>
    </source>
</evidence>
<dbReference type="InterPro" id="IPR029787">
    <property type="entry name" value="Nucleotide_cyclase"/>
</dbReference>
<keyword evidence="6" id="KW-0548">Nucleotidyltransferase</keyword>
<dbReference type="FunFam" id="3.30.70.270:FF:000001">
    <property type="entry name" value="Diguanylate cyclase domain protein"/>
    <property type="match status" value="1"/>
</dbReference>
<dbReference type="InterPro" id="IPR011006">
    <property type="entry name" value="CheY-like_superfamily"/>
</dbReference>
<name>A0AA52HA78_9PROT</name>
<dbReference type="InterPro" id="IPR000160">
    <property type="entry name" value="GGDEF_dom"/>
</dbReference>
<dbReference type="SMART" id="SM00448">
    <property type="entry name" value="REC"/>
    <property type="match status" value="2"/>
</dbReference>
<protein>
    <recommendedName>
        <fullName evidence="1">diguanylate cyclase</fullName>
        <ecNumber evidence="1">2.7.7.65</ecNumber>
    </recommendedName>
</protein>
<dbReference type="PANTHER" id="PTHR45138:SF9">
    <property type="entry name" value="DIGUANYLATE CYCLASE DGCM-RELATED"/>
    <property type="match status" value="1"/>
</dbReference>
<dbReference type="Gene3D" id="3.40.50.2300">
    <property type="match status" value="2"/>
</dbReference>
<dbReference type="InterPro" id="IPR043128">
    <property type="entry name" value="Rev_trsase/Diguanyl_cyclase"/>
</dbReference>
<dbReference type="GO" id="GO:1902201">
    <property type="term" value="P:negative regulation of bacterial-type flagellum-dependent cell motility"/>
    <property type="evidence" value="ECO:0007669"/>
    <property type="project" value="TreeGrafter"/>
</dbReference>
<feature type="domain" description="Response regulatory" evidence="4">
    <location>
        <begin position="4"/>
        <end position="119"/>
    </location>
</feature>
<keyword evidence="7" id="KW-1185">Reference proteome</keyword>
<dbReference type="InterPro" id="IPR050469">
    <property type="entry name" value="Diguanylate_Cyclase"/>
</dbReference>
<dbReference type="Proteomes" id="UP001268683">
    <property type="component" value="Chromosome"/>
</dbReference>
<evidence type="ECO:0000259" key="4">
    <source>
        <dbReference type="PROSITE" id="PS50110"/>
    </source>
</evidence>
<dbReference type="SUPFAM" id="SSF52172">
    <property type="entry name" value="CheY-like"/>
    <property type="match status" value="2"/>
</dbReference>
<evidence type="ECO:0000256" key="2">
    <source>
        <dbReference type="ARBA" id="ARBA00034247"/>
    </source>
</evidence>
<evidence type="ECO:0000256" key="3">
    <source>
        <dbReference type="PROSITE-ProRule" id="PRU00169"/>
    </source>
</evidence>
<dbReference type="GO" id="GO:0005886">
    <property type="term" value="C:plasma membrane"/>
    <property type="evidence" value="ECO:0007669"/>
    <property type="project" value="TreeGrafter"/>
</dbReference>
<sequence>MKERILLVEDTKFFGEFICRNITQKMNYEVDWAKSMEEAMTFIAQHQSNYIIALLDLGLPDAPNGEIVPYCIENNIPSIVFTGSYDTDKRRLMLSHGIIDYVMKDSAISLDYVVKLVDRLTRNTHITALIAGSDRSMQRAVADSLELMQMQCVVVDSVEEGKRWVENKENLGLIVLMDEMKDGDGFELLKEIRLSPKNKYIPVLTLQSEVNRIGNRNIKYGANDYIDFPFRHTDFFTRVNTIMQMQDQLKQLDYMAQHDFLTGLYNRRAFFERAKGLFAQARRKQITVKIAAFDIDHFKSVNDTYGHDVGDRAIKALSDCLLENSRETDLIARFGGEEFCALYTDMDDGYMVSYFEELRKKVSELELEIEGEEFPLKFTISIGVNTHFIEDISEMINHADNALYASKENGRNQVTYHSEDP</sequence>
<feature type="modified residue" description="4-aspartylphosphate" evidence="3">
    <location>
        <position position="56"/>
    </location>
</feature>
<comment type="caution">
    <text evidence="3">Lacks conserved residue(s) required for the propagation of feature annotation.</text>
</comment>
<comment type="catalytic activity">
    <reaction evidence="2">
        <text>2 GTP = 3',3'-c-di-GMP + 2 diphosphate</text>
        <dbReference type="Rhea" id="RHEA:24898"/>
        <dbReference type="ChEBI" id="CHEBI:33019"/>
        <dbReference type="ChEBI" id="CHEBI:37565"/>
        <dbReference type="ChEBI" id="CHEBI:58805"/>
        <dbReference type="EC" id="2.7.7.65"/>
    </reaction>
</comment>
<dbReference type="NCBIfam" id="TIGR00254">
    <property type="entry name" value="GGDEF"/>
    <property type="match status" value="1"/>
</dbReference>
<dbReference type="GO" id="GO:0000160">
    <property type="term" value="P:phosphorelay signal transduction system"/>
    <property type="evidence" value="ECO:0007669"/>
    <property type="project" value="InterPro"/>
</dbReference>
<dbReference type="Pfam" id="PF00990">
    <property type="entry name" value="GGDEF"/>
    <property type="match status" value="1"/>
</dbReference>
<dbReference type="AlphaFoldDB" id="A0AA52HA78"/>
<dbReference type="EC" id="2.7.7.65" evidence="1"/>
<evidence type="ECO:0000313" key="6">
    <source>
        <dbReference type="EMBL" id="WND02450.1"/>
    </source>
</evidence>
<dbReference type="Gene3D" id="3.30.70.270">
    <property type="match status" value="1"/>
</dbReference>
<keyword evidence="3" id="KW-0597">Phosphoprotein</keyword>
<keyword evidence="6" id="KW-0808">Transferase</keyword>
<dbReference type="Pfam" id="PF00072">
    <property type="entry name" value="Response_reg"/>
    <property type="match status" value="1"/>
</dbReference>
<dbReference type="GO" id="GO:0052621">
    <property type="term" value="F:diguanylate cyclase activity"/>
    <property type="evidence" value="ECO:0007669"/>
    <property type="project" value="UniProtKB-EC"/>
</dbReference>
<dbReference type="EMBL" id="CP123872">
    <property type="protein sequence ID" value="WND02450.1"/>
    <property type="molecule type" value="Genomic_DNA"/>
</dbReference>
<accession>A0AA52HA78</accession>
<dbReference type="CDD" id="cd01949">
    <property type="entry name" value="GGDEF"/>
    <property type="match status" value="1"/>
</dbReference>
<feature type="domain" description="GGDEF" evidence="5">
    <location>
        <begin position="286"/>
        <end position="419"/>
    </location>
</feature>
<dbReference type="KEGG" id="tmk:QGN29_12930"/>
<dbReference type="SUPFAM" id="SSF55073">
    <property type="entry name" value="Nucleotide cyclase"/>
    <property type="match status" value="1"/>
</dbReference>
<dbReference type="InterPro" id="IPR001789">
    <property type="entry name" value="Sig_transdc_resp-reg_receiver"/>
</dbReference>
<feature type="domain" description="Response regulatory" evidence="4">
    <location>
        <begin position="127"/>
        <end position="243"/>
    </location>
</feature>
<evidence type="ECO:0000259" key="5">
    <source>
        <dbReference type="PROSITE" id="PS50887"/>
    </source>
</evidence>
<reference evidence="6" key="1">
    <citation type="submission" date="2023-04" db="EMBL/GenBank/DDBJ databases">
        <title>Complete genome sequence of Temperatibacter marinus.</title>
        <authorList>
            <person name="Rong J.-C."/>
            <person name="Yi M.-L."/>
            <person name="Zhao Q."/>
        </authorList>
    </citation>
    <scope>NUCLEOTIDE SEQUENCE</scope>
    <source>
        <strain evidence="6">NBRC 110045</strain>
    </source>
</reference>
<evidence type="ECO:0000256" key="1">
    <source>
        <dbReference type="ARBA" id="ARBA00012528"/>
    </source>
</evidence>
<dbReference type="PROSITE" id="PS50887">
    <property type="entry name" value="GGDEF"/>
    <property type="match status" value="1"/>
</dbReference>
<dbReference type="GO" id="GO:0043709">
    <property type="term" value="P:cell adhesion involved in single-species biofilm formation"/>
    <property type="evidence" value="ECO:0007669"/>
    <property type="project" value="TreeGrafter"/>
</dbReference>
<dbReference type="SMART" id="SM00267">
    <property type="entry name" value="GGDEF"/>
    <property type="match status" value="1"/>
</dbReference>
<dbReference type="PANTHER" id="PTHR45138">
    <property type="entry name" value="REGULATORY COMPONENTS OF SENSORY TRANSDUCTION SYSTEM"/>
    <property type="match status" value="1"/>
</dbReference>
<dbReference type="RefSeq" id="WP_310798285.1">
    <property type="nucleotide sequence ID" value="NZ_CP123872.1"/>
</dbReference>
<gene>
    <name evidence="6" type="ORF">QGN29_12930</name>
</gene>
<dbReference type="PROSITE" id="PS50110">
    <property type="entry name" value="RESPONSE_REGULATORY"/>
    <property type="match status" value="2"/>
</dbReference>
<dbReference type="CDD" id="cd19921">
    <property type="entry name" value="REC_1_GGDEF"/>
    <property type="match status" value="1"/>
</dbReference>
<proteinExistence type="predicted"/>
<organism evidence="6 7">
    <name type="scientific">Temperatibacter marinus</name>
    <dbReference type="NCBI Taxonomy" id="1456591"/>
    <lineage>
        <taxon>Bacteria</taxon>
        <taxon>Pseudomonadati</taxon>
        <taxon>Pseudomonadota</taxon>
        <taxon>Alphaproteobacteria</taxon>
        <taxon>Kordiimonadales</taxon>
        <taxon>Temperatibacteraceae</taxon>
        <taxon>Temperatibacter</taxon>
    </lineage>
</organism>